<sequence precursor="true">MKWFQQLRVAVRLVLSFLVVAAVGAAVSGIGIIQMGRINASTEDLYSHDLRAIKAVQAANIQLLDASRAQMGLLSAGTKGERNTGFTELKNAVKALESNVAEVKPLLEETPEGRELSEQYQRLMPPLRKHLADFADLIAKQSLDSSQFEGSVPQESEQLLKESRALEKVLQRMVAYSDQQAKDGMEDAARTFKTSRLLMVLMALAGIAISVGLGVVVARLLARQLGGEPGYAADVVGRIANGDLSESVQARSARAGSLLFSIKRMQDQLTEVVVRIKSSSDAIATASGEIAAGNQDLSSRTEEQASSLEQTAASMEELTSTVKQNADNARQANQLALSASEVAVKGGNVVGQVVDTMASINASSKKIVDIIGVIDGIAFQTNILALNAAVEAARAGEQGRGFAVVASEVRNLAQRSGAAAKEIKGLIDDSVGKVDMGSALVGEAGKTMAEIVGSVKRVTDIIGEITAASQEQSTGIEQVNQAIAQMDQVTQQNAALVEEAAAAAQSMQEQAASLVEAVSVFRLEGAAPTLHAQAPRTPEAPVRPLAKPRKKEAMASAPPLTLAGGAAGAAGATGDWTEF</sequence>
<dbReference type="SMART" id="SM00283">
    <property type="entry name" value="MA"/>
    <property type="match status" value="1"/>
</dbReference>
<dbReference type="PANTHER" id="PTHR43531">
    <property type="entry name" value="PROTEIN ICFG"/>
    <property type="match status" value="1"/>
</dbReference>
<dbReference type="FunFam" id="1.10.287.950:FF:000002">
    <property type="entry name" value="Methyl-accepting chemotaxis protein"/>
    <property type="match status" value="1"/>
</dbReference>
<dbReference type="AlphaFoldDB" id="C5CXU2"/>
<dbReference type="KEGG" id="vap:Vapar_4185"/>
<dbReference type="InterPro" id="IPR024478">
    <property type="entry name" value="HlyB_4HB_MCP"/>
</dbReference>
<dbReference type="HOGENOM" id="CLU_000445_107_16_4"/>
<gene>
    <name evidence="8" type="ordered locus">Vapar_4185</name>
</gene>
<evidence type="ECO:0000256" key="6">
    <source>
        <dbReference type="SAM" id="Phobius"/>
    </source>
</evidence>
<dbReference type="GO" id="GO:0004888">
    <property type="term" value="F:transmembrane signaling receptor activity"/>
    <property type="evidence" value="ECO:0007669"/>
    <property type="project" value="InterPro"/>
</dbReference>
<dbReference type="Pfam" id="PF00015">
    <property type="entry name" value="MCPsignal"/>
    <property type="match status" value="1"/>
</dbReference>
<dbReference type="SUPFAM" id="SSF58104">
    <property type="entry name" value="Methyl-accepting chemotaxis protein (MCP) signaling domain"/>
    <property type="match status" value="1"/>
</dbReference>
<keyword evidence="3" id="KW-0807">Transducer</keyword>
<proteinExistence type="inferred from homology"/>
<dbReference type="eggNOG" id="COG0840">
    <property type="taxonomic scope" value="Bacteria"/>
</dbReference>
<dbReference type="OrthoDB" id="9763018at2"/>
<keyword evidence="6" id="KW-0472">Membrane</keyword>
<reference evidence="8" key="1">
    <citation type="submission" date="2009-06" db="EMBL/GenBank/DDBJ databases">
        <title>Complete sequence of chromosome 1 of Variovorax paradoxus S110.</title>
        <authorList>
            <consortium name="US DOE Joint Genome Institute"/>
            <person name="Lucas S."/>
            <person name="Copeland A."/>
            <person name="Lapidus A."/>
            <person name="Glavina del Rio T."/>
            <person name="Tice H."/>
            <person name="Bruce D."/>
            <person name="Goodwin L."/>
            <person name="Pitluck S."/>
            <person name="Chertkov O."/>
            <person name="Brettin T."/>
            <person name="Detter J.C."/>
            <person name="Han C."/>
            <person name="Larimer F."/>
            <person name="Land M."/>
            <person name="Hauser L."/>
            <person name="Kyrpides N."/>
            <person name="Ovchinnikova G."/>
            <person name="Orwin P."/>
            <person name="Leadbetter J.R."/>
            <person name="Spain J.C."/>
            <person name="Han J.I."/>
        </authorList>
    </citation>
    <scope>NUCLEOTIDE SEQUENCE</scope>
    <source>
        <strain evidence="8">S110</strain>
    </source>
</reference>
<dbReference type="InterPro" id="IPR004089">
    <property type="entry name" value="MCPsignal_dom"/>
</dbReference>
<dbReference type="InterPro" id="IPR004090">
    <property type="entry name" value="Chemotax_Me-accpt_rcpt"/>
</dbReference>
<dbReference type="InterPro" id="IPR051310">
    <property type="entry name" value="MCP_chemotaxis"/>
</dbReference>
<dbReference type="Pfam" id="PF12729">
    <property type="entry name" value="4HB_MCP_1"/>
    <property type="match status" value="1"/>
</dbReference>
<feature type="domain" description="Methyl-accepting transducer" evidence="7">
    <location>
        <begin position="279"/>
        <end position="508"/>
    </location>
</feature>
<keyword evidence="6" id="KW-0812">Transmembrane</keyword>
<evidence type="ECO:0000256" key="5">
    <source>
        <dbReference type="SAM" id="MobiDB-lite"/>
    </source>
</evidence>
<dbReference type="PANTHER" id="PTHR43531:SF14">
    <property type="entry name" value="METHYL-ACCEPTING CHEMOTAXIS PROTEIN I-RELATED"/>
    <property type="match status" value="1"/>
</dbReference>
<organism evidence="8">
    <name type="scientific">Variovorax paradoxus (strain S110)</name>
    <dbReference type="NCBI Taxonomy" id="543728"/>
    <lineage>
        <taxon>Bacteria</taxon>
        <taxon>Pseudomonadati</taxon>
        <taxon>Pseudomonadota</taxon>
        <taxon>Betaproteobacteria</taxon>
        <taxon>Burkholderiales</taxon>
        <taxon>Comamonadaceae</taxon>
        <taxon>Variovorax</taxon>
    </lineage>
</organism>
<keyword evidence="6" id="KW-1133">Transmembrane helix</keyword>
<dbReference type="GO" id="GO:0006935">
    <property type="term" value="P:chemotaxis"/>
    <property type="evidence" value="ECO:0007669"/>
    <property type="project" value="InterPro"/>
</dbReference>
<dbReference type="Gene3D" id="1.10.287.950">
    <property type="entry name" value="Methyl-accepting chemotaxis protein"/>
    <property type="match status" value="1"/>
</dbReference>
<evidence type="ECO:0000256" key="4">
    <source>
        <dbReference type="SAM" id="Coils"/>
    </source>
</evidence>
<evidence type="ECO:0000256" key="1">
    <source>
        <dbReference type="ARBA" id="ARBA00022481"/>
    </source>
</evidence>
<keyword evidence="4" id="KW-0175">Coiled coil</keyword>
<evidence type="ECO:0000313" key="8">
    <source>
        <dbReference type="EMBL" id="ACS20798.1"/>
    </source>
</evidence>
<accession>C5CXU2</accession>
<feature type="coiled-coil region" evidence="4">
    <location>
        <begin position="479"/>
        <end position="517"/>
    </location>
</feature>
<evidence type="ECO:0000256" key="2">
    <source>
        <dbReference type="ARBA" id="ARBA00029447"/>
    </source>
</evidence>
<protein>
    <submittedName>
        <fullName evidence="8">Methyl-accepting chemotaxis sensory transducer</fullName>
    </submittedName>
</protein>
<dbReference type="EMBL" id="CP001635">
    <property type="protein sequence ID" value="ACS20798.1"/>
    <property type="molecule type" value="Genomic_DNA"/>
</dbReference>
<evidence type="ECO:0000259" key="7">
    <source>
        <dbReference type="PROSITE" id="PS50111"/>
    </source>
</evidence>
<name>C5CXU2_VARPS</name>
<evidence type="ECO:0000256" key="3">
    <source>
        <dbReference type="PROSITE-ProRule" id="PRU00284"/>
    </source>
</evidence>
<keyword evidence="1" id="KW-0488">Methylation</keyword>
<comment type="similarity">
    <text evidence="2">Belongs to the methyl-accepting chemotaxis (MCP) protein family.</text>
</comment>
<dbReference type="PROSITE" id="PS50111">
    <property type="entry name" value="CHEMOTAXIS_TRANSDUC_2"/>
    <property type="match status" value="1"/>
</dbReference>
<feature type="region of interest" description="Disordered" evidence="5">
    <location>
        <begin position="529"/>
        <end position="557"/>
    </location>
</feature>
<dbReference type="PRINTS" id="PR00260">
    <property type="entry name" value="CHEMTRNSDUCR"/>
</dbReference>
<feature type="transmembrane region" description="Helical" evidence="6">
    <location>
        <begin position="197"/>
        <end position="222"/>
    </location>
</feature>
<dbReference type="CDD" id="cd11386">
    <property type="entry name" value="MCP_signal"/>
    <property type="match status" value="1"/>
</dbReference>
<dbReference type="GO" id="GO:0007165">
    <property type="term" value="P:signal transduction"/>
    <property type="evidence" value="ECO:0007669"/>
    <property type="project" value="UniProtKB-KW"/>
</dbReference>
<dbReference type="GO" id="GO:0005886">
    <property type="term" value="C:plasma membrane"/>
    <property type="evidence" value="ECO:0007669"/>
    <property type="project" value="TreeGrafter"/>
</dbReference>
<dbReference type="STRING" id="543728.Vapar_4185"/>